<dbReference type="InterPro" id="IPR003100">
    <property type="entry name" value="PAZ_dom"/>
</dbReference>
<dbReference type="PROSITE" id="PS50821">
    <property type="entry name" value="PAZ"/>
    <property type="match status" value="1"/>
</dbReference>
<sequence length="1202" mass="131558">MRSAAHDANILPRLTQGSRGGSPEVPKIEAPRIVKPAEVHRCHAVNVDPPWDTGSITLQKHARPLPQCTYVPLAAVHGIRRNAAWPSTFRFAAARLLNVFALHRRQQVYPWKRIPLVLNARGACNGIRSTGAKMCTARVSQRSACSLLLADAHPLQRLQRAIGGSVSERVNNIAHAASESSHGGTTVQHPRFSIFRSSAAAAYPDGPRHFTLSFVPPLSLTSVHSLTQSTQHTVSCNADEDKTEVAAEEDSEADPVEVLPVAALAVEVALVQAMEAVAAPRAAVVVIVAAMVEDSGAATVEDIVADPAREEAAIEAVSAGVDEGAESPQASSRLDALITSLRSLKLSDTDLPGRPDFGTKGTAIKLRANFFPVKVPKGPLYEYDVALQPAASNKRLKRRIFQLAEETTEWRNAGMTGKVAHDHSAKLISCFKLPQPLEIKIAYTEEGEETAEKKRAPKQYVMAIKFIQPIETQALINYLEGQPQYRGYDIMPIINALNLVLSMHPSRVLGGGVMVGRNKFFHPSPTAPPVPLGGGLEAWRGFYSSVRPAWKQLMVNVNVCTTAFYTPGNLADRLIEFMSASHGARPAAFVKGVRIRTVHLGYRKTVKTAAKVNARQYKFTAEGMGEVTVEQYFAKKYNIKLRYPDLPLIDVGGQKTNYLPAEVCVILENQPFRGKLLDEHTATMITVACQPPNVNAREIVSRGIQELGFAQTAPPLNAFGVSIGNEMAVVPGRILPAPSVRYAGGGPTAIDDRASWNLRGVRFTVGARLEKWAVLLIQDGNRRDEFAGTNDPELQSTLSGFMDMCKRSGMTVDNAKPMVVAAQLPPRTADDPLRKRAIQKIRETLTSVTSKPKIILVMLSNGDRFIYSGLKHLCDVFLDVATVCVHAAKIRKERGQLQYFANVALKFNMKLGGVNHELGDQNMAWLTREPTMLVGMDVTHPGAGTVRSTPSIAAVVASVDKRMAQYPASLRLQESRKEMITDLQAMMEERLVAFRDRNQKNLPTRVLVYRDGVSEGQFETVLREEMPLIKKAFARFSTPQKRYNPKLTIVICAKRHHTRFFPTEAAHAAGDGNPRPGTVVDRGVTAVYDYDFFLQAHGGKHSVSSVCKGRRVPLTTTSYTFARATKAVSLVSPAYYADLACERGRCYILSLLQGISDAVATTTAGSGTDEQEEVMKEAKKMWRFEKSPNGVGGALKETMFYI</sequence>
<dbReference type="SMART" id="SM00949">
    <property type="entry name" value="PAZ"/>
    <property type="match status" value="1"/>
</dbReference>
<dbReference type="CDD" id="cd02846">
    <property type="entry name" value="PAZ_argonaute_like"/>
    <property type="match status" value="1"/>
</dbReference>
<dbReference type="InterPro" id="IPR045246">
    <property type="entry name" value="Piwi_ago-like"/>
</dbReference>
<evidence type="ECO:0000256" key="1">
    <source>
        <dbReference type="RuleBase" id="RU361178"/>
    </source>
</evidence>
<comment type="similarity">
    <text evidence="1">Belongs to the argonaute family.</text>
</comment>
<dbReference type="Gene3D" id="3.40.50.2300">
    <property type="match status" value="1"/>
</dbReference>
<dbReference type="PROSITE" id="PS50822">
    <property type="entry name" value="PIWI"/>
    <property type="match status" value="1"/>
</dbReference>
<feature type="domain" description="PAZ" evidence="3">
    <location>
        <begin position="573"/>
        <end position="668"/>
    </location>
</feature>
<reference evidence="5" key="1">
    <citation type="submission" date="2022-11" db="EMBL/GenBank/DDBJ databases">
        <title>Genome Sequence of Cubamyces cubensis.</title>
        <authorList>
            <person name="Buettner E."/>
        </authorList>
    </citation>
    <scope>NUCLEOTIDE SEQUENCE</scope>
    <source>
        <strain evidence="5">MPL-01</strain>
    </source>
</reference>
<dbReference type="Gene3D" id="3.30.420.10">
    <property type="entry name" value="Ribonuclease H-like superfamily/Ribonuclease H"/>
    <property type="match status" value="1"/>
</dbReference>
<evidence type="ECO:0000256" key="2">
    <source>
        <dbReference type="SAM" id="MobiDB-lite"/>
    </source>
</evidence>
<name>A0AAD7XGG0_9APHY</name>
<accession>A0AAD7XGG0</accession>
<protein>
    <submittedName>
        <fullName evidence="5">Uncharacterized protein</fullName>
    </submittedName>
</protein>
<dbReference type="InterPro" id="IPR003165">
    <property type="entry name" value="Piwi"/>
</dbReference>
<dbReference type="CDD" id="cd04657">
    <property type="entry name" value="Piwi_ago-like"/>
    <property type="match status" value="1"/>
</dbReference>
<comment type="caution">
    <text evidence="5">The sequence shown here is derived from an EMBL/GenBank/DDBJ whole genome shotgun (WGS) entry which is preliminary data.</text>
</comment>
<dbReference type="SUPFAM" id="SSF101690">
    <property type="entry name" value="PAZ domain"/>
    <property type="match status" value="1"/>
</dbReference>
<dbReference type="Pfam" id="PF08699">
    <property type="entry name" value="ArgoL1"/>
    <property type="match status" value="1"/>
</dbReference>
<evidence type="ECO:0000313" key="6">
    <source>
        <dbReference type="Proteomes" id="UP001215151"/>
    </source>
</evidence>
<dbReference type="InterPro" id="IPR014811">
    <property type="entry name" value="ArgoL1"/>
</dbReference>
<dbReference type="Pfam" id="PF16486">
    <property type="entry name" value="ArgoN"/>
    <property type="match status" value="1"/>
</dbReference>
<dbReference type="Pfam" id="PF02171">
    <property type="entry name" value="Piwi"/>
    <property type="match status" value="1"/>
</dbReference>
<gene>
    <name evidence="5" type="ORF">ONZ51_g2663</name>
</gene>
<keyword evidence="6" id="KW-1185">Reference proteome</keyword>
<feature type="region of interest" description="Disordered" evidence="2">
    <location>
        <begin position="229"/>
        <end position="253"/>
    </location>
</feature>
<dbReference type="SUPFAM" id="SSF53098">
    <property type="entry name" value="Ribonuclease H-like"/>
    <property type="match status" value="1"/>
</dbReference>
<dbReference type="InterPro" id="IPR032472">
    <property type="entry name" value="ArgoL2"/>
</dbReference>
<dbReference type="Proteomes" id="UP001215151">
    <property type="component" value="Unassembled WGS sequence"/>
</dbReference>
<organism evidence="5 6">
    <name type="scientific">Trametes cubensis</name>
    <dbReference type="NCBI Taxonomy" id="1111947"/>
    <lineage>
        <taxon>Eukaryota</taxon>
        <taxon>Fungi</taxon>
        <taxon>Dikarya</taxon>
        <taxon>Basidiomycota</taxon>
        <taxon>Agaricomycotina</taxon>
        <taxon>Agaricomycetes</taxon>
        <taxon>Polyporales</taxon>
        <taxon>Polyporaceae</taxon>
        <taxon>Trametes</taxon>
    </lineage>
</organism>
<evidence type="ECO:0000259" key="3">
    <source>
        <dbReference type="PROSITE" id="PS50821"/>
    </source>
</evidence>
<dbReference type="Gene3D" id="2.170.260.10">
    <property type="entry name" value="paz domain"/>
    <property type="match status" value="1"/>
</dbReference>
<proteinExistence type="inferred from homology"/>
<dbReference type="InterPro" id="IPR036397">
    <property type="entry name" value="RNaseH_sf"/>
</dbReference>
<dbReference type="InterPro" id="IPR032474">
    <property type="entry name" value="Argonaute_N"/>
</dbReference>
<feature type="region of interest" description="Disordered" evidence="2">
    <location>
        <begin position="1"/>
        <end position="26"/>
    </location>
</feature>
<dbReference type="PANTHER" id="PTHR22891">
    <property type="entry name" value="EUKARYOTIC TRANSLATION INITIATION FACTOR 2C"/>
    <property type="match status" value="1"/>
</dbReference>
<dbReference type="AlphaFoldDB" id="A0AAD7XGG0"/>
<dbReference type="Pfam" id="PF16488">
    <property type="entry name" value="ArgoL2"/>
    <property type="match status" value="1"/>
</dbReference>
<dbReference type="SMART" id="SM00950">
    <property type="entry name" value="Piwi"/>
    <property type="match status" value="1"/>
</dbReference>
<evidence type="ECO:0000313" key="5">
    <source>
        <dbReference type="EMBL" id="KAJ8489870.1"/>
    </source>
</evidence>
<evidence type="ECO:0000259" key="4">
    <source>
        <dbReference type="PROSITE" id="PS50822"/>
    </source>
</evidence>
<feature type="domain" description="Piwi" evidence="4">
    <location>
        <begin position="854"/>
        <end position="1140"/>
    </location>
</feature>
<dbReference type="SMART" id="SM01163">
    <property type="entry name" value="DUF1785"/>
    <property type="match status" value="1"/>
</dbReference>
<dbReference type="Pfam" id="PF02170">
    <property type="entry name" value="PAZ"/>
    <property type="match status" value="1"/>
</dbReference>
<dbReference type="EMBL" id="JAPEVG010000043">
    <property type="protein sequence ID" value="KAJ8489870.1"/>
    <property type="molecule type" value="Genomic_DNA"/>
</dbReference>
<dbReference type="InterPro" id="IPR036085">
    <property type="entry name" value="PAZ_dom_sf"/>
</dbReference>
<dbReference type="InterPro" id="IPR012337">
    <property type="entry name" value="RNaseH-like_sf"/>
</dbReference>
<dbReference type="GO" id="GO:0003723">
    <property type="term" value="F:RNA binding"/>
    <property type="evidence" value="ECO:0007669"/>
    <property type="project" value="InterPro"/>
</dbReference>